<evidence type="ECO:0000256" key="4">
    <source>
        <dbReference type="ARBA" id="ARBA00022946"/>
    </source>
</evidence>
<dbReference type="InterPro" id="IPR013261">
    <property type="entry name" value="Tim21"/>
</dbReference>
<evidence type="ECO:0000313" key="10">
    <source>
        <dbReference type="Proteomes" id="UP001235939"/>
    </source>
</evidence>
<keyword evidence="8" id="KW-0813">Transport</keyword>
<comment type="similarity">
    <text evidence="2 8">Belongs to the TIM21 family.</text>
</comment>
<keyword evidence="8" id="KW-0999">Mitochondrion inner membrane</keyword>
<evidence type="ECO:0000256" key="8">
    <source>
        <dbReference type="RuleBase" id="RU367142"/>
    </source>
</evidence>
<keyword evidence="3 8" id="KW-0812">Transmembrane</keyword>
<dbReference type="Gene3D" id="3.10.450.320">
    <property type="entry name" value="Mitochondrial import inner membrane translocase subunit Tim21"/>
    <property type="match status" value="1"/>
</dbReference>
<comment type="subunit">
    <text evidence="8">Component of the TIM23 complex.</text>
</comment>
<evidence type="ECO:0000256" key="2">
    <source>
        <dbReference type="ARBA" id="ARBA00010867"/>
    </source>
</evidence>
<comment type="subcellular location">
    <subcellularLocation>
        <location evidence="8">Mitochondrion inner membrane</location>
        <topology evidence="8">Single-pass membrane protein</topology>
    </subcellularLocation>
    <subcellularLocation>
        <location evidence="1">Mitochondrion membrane</location>
        <topology evidence="1">Single-pass membrane protein</topology>
    </subcellularLocation>
</comment>
<protein>
    <recommendedName>
        <fullName evidence="8">Mitochondrial import inner membrane translocase subunit Tim21</fullName>
    </recommendedName>
</protein>
<evidence type="ECO:0000313" key="9">
    <source>
        <dbReference type="EMBL" id="UYV73430.1"/>
    </source>
</evidence>
<keyword evidence="8" id="KW-0811">Translocation</keyword>
<dbReference type="Pfam" id="PF08294">
    <property type="entry name" value="TIM21"/>
    <property type="match status" value="1"/>
</dbReference>
<feature type="transmembrane region" description="Helical" evidence="8">
    <location>
        <begin position="25"/>
        <end position="52"/>
    </location>
</feature>
<evidence type="ECO:0000256" key="3">
    <source>
        <dbReference type="ARBA" id="ARBA00022692"/>
    </source>
</evidence>
<keyword evidence="10" id="KW-1185">Reference proteome</keyword>
<keyword evidence="5 8" id="KW-1133">Transmembrane helix</keyword>
<organism evidence="9 10">
    <name type="scientific">Cordylochernes scorpioides</name>
    <dbReference type="NCBI Taxonomy" id="51811"/>
    <lineage>
        <taxon>Eukaryota</taxon>
        <taxon>Metazoa</taxon>
        <taxon>Ecdysozoa</taxon>
        <taxon>Arthropoda</taxon>
        <taxon>Chelicerata</taxon>
        <taxon>Arachnida</taxon>
        <taxon>Pseudoscorpiones</taxon>
        <taxon>Cheliferoidea</taxon>
        <taxon>Chernetidae</taxon>
        <taxon>Cordylochernes</taxon>
    </lineage>
</organism>
<keyword evidence="8" id="KW-0653">Protein transport</keyword>
<sequence>MASTAEPQHHQLTLAEKVKETSKDITYSGVILVGIGAAGSVMFAGVVLYTLWKEMMSSQGTTAIYNKTSTRLMNDSRVKDMLGTPIIAHGELSSRGRRRHISRSTYEKDGAKYLRMVYYLKGSHGKATVQLEMKQVHTPLLMSFYKIADSITPH</sequence>
<keyword evidence="4" id="KW-0809">Transit peptide</keyword>
<evidence type="ECO:0000256" key="1">
    <source>
        <dbReference type="ARBA" id="ARBA00004304"/>
    </source>
</evidence>
<keyword evidence="6 8" id="KW-0496">Mitochondrion</keyword>
<evidence type="ECO:0000256" key="5">
    <source>
        <dbReference type="ARBA" id="ARBA00022989"/>
    </source>
</evidence>
<dbReference type="InterPro" id="IPR038552">
    <property type="entry name" value="Tim21_IMS_sf"/>
</dbReference>
<proteinExistence type="inferred from homology"/>
<reference evidence="9 10" key="1">
    <citation type="submission" date="2022-01" db="EMBL/GenBank/DDBJ databases">
        <title>A chromosomal length assembly of Cordylochernes scorpioides.</title>
        <authorList>
            <person name="Zeh D."/>
            <person name="Zeh J."/>
        </authorList>
    </citation>
    <scope>NUCLEOTIDE SEQUENCE [LARGE SCALE GENOMIC DNA]</scope>
    <source>
        <strain evidence="9">IN4F17</strain>
        <tissue evidence="9">Whole Body</tissue>
    </source>
</reference>
<accession>A0ABY6L0W8</accession>
<keyword evidence="7 8" id="KW-0472">Membrane</keyword>
<name>A0ABY6L0W8_9ARAC</name>
<evidence type="ECO:0000256" key="6">
    <source>
        <dbReference type="ARBA" id="ARBA00023128"/>
    </source>
</evidence>
<dbReference type="EMBL" id="CP092872">
    <property type="protein sequence ID" value="UYV73430.1"/>
    <property type="molecule type" value="Genomic_DNA"/>
</dbReference>
<dbReference type="PANTHER" id="PTHR13032:SF6">
    <property type="entry name" value="MITOCHONDRIAL IMPORT INNER MEMBRANE TRANSLOCASE SUBUNIT TIM21"/>
    <property type="match status" value="1"/>
</dbReference>
<dbReference type="Proteomes" id="UP001235939">
    <property type="component" value="Chromosome 10"/>
</dbReference>
<comment type="function">
    <text evidence="8">Essential component of the TIM23 complex, a complex that mediates the translocation of transit peptide-containing proteins across the mitochondrial inner membrane.</text>
</comment>
<evidence type="ECO:0000256" key="7">
    <source>
        <dbReference type="ARBA" id="ARBA00023136"/>
    </source>
</evidence>
<dbReference type="PANTHER" id="PTHR13032">
    <property type="entry name" value="MITOCHONDRIAL IMPORT INNER MEMBRANE TRANSLOCASE SUBUNIT TIM21"/>
    <property type="match status" value="1"/>
</dbReference>
<gene>
    <name evidence="9" type="ORF">LAZ67_10003170</name>
</gene>